<feature type="domain" description="Cyclic nucleotide-binding" evidence="2">
    <location>
        <begin position="453"/>
        <end position="554"/>
    </location>
</feature>
<protein>
    <submittedName>
        <fullName evidence="3">Anaphase-promoting complex subunit Hcn1</fullName>
    </submittedName>
</protein>
<dbReference type="AlphaFoldDB" id="A0AAD5U4R5"/>
<organism evidence="3 4">
    <name type="scientific">Clydaea vesicula</name>
    <dbReference type="NCBI Taxonomy" id="447962"/>
    <lineage>
        <taxon>Eukaryota</taxon>
        <taxon>Fungi</taxon>
        <taxon>Fungi incertae sedis</taxon>
        <taxon>Chytridiomycota</taxon>
        <taxon>Chytridiomycota incertae sedis</taxon>
        <taxon>Chytridiomycetes</taxon>
        <taxon>Lobulomycetales</taxon>
        <taxon>Lobulomycetaceae</taxon>
        <taxon>Clydaea</taxon>
    </lineage>
</organism>
<keyword evidence="1" id="KW-0472">Membrane</keyword>
<name>A0AAD5U4R5_9FUNG</name>
<feature type="transmembrane region" description="Helical" evidence="1">
    <location>
        <begin position="334"/>
        <end position="354"/>
    </location>
</feature>
<evidence type="ECO:0000259" key="2">
    <source>
        <dbReference type="PROSITE" id="PS50042"/>
    </source>
</evidence>
<dbReference type="GO" id="GO:0003254">
    <property type="term" value="P:regulation of membrane depolarization"/>
    <property type="evidence" value="ECO:0007669"/>
    <property type="project" value="TreeGrafter"/>
</dbReference>
<feature type="transmembrane region" description="Helical" evidence="1">
    <location>
        <begin position="239"/>
        <end position="260"/>
    </location>
</feature>
<dbReference type="InterPro" id="IPR018490">
    <property type="entry name" value="cNMP-bd_dom_sf"/>
</dbReference>
<dbReference type="InterPro" id="IPR051413">
    <property type="entry name" value="K/Na_HCN_channel"/>
</dbReference>
<dbReference type="InterPro" id="IPR014710">
    <property type="entry name" value="RmlC-like_jellyroll"/>
</dbReference>
<dbReference type="PANTHER" id="PTHR45689">
    <property type="entry name" value="I[[H]] CHANNEL, ISOFORM E"/>
    <property type="match status" value="1"/>
</dbReference>
<dbReference type="SUPFAM" id="SSF51206">
    <property type="entry name" value="cAMP-binding domain-like"/>
    <property type="match status" value="1"/>
</dbReference>
<dbReference type="InterPro" id="IPR000595">
    <property type="entry name" value="cNMP-bd_dom"/>
</dbReference>
<dbReference type="EMBL" id="JADGJW010000091">
    <property type="protein sequence ID" value="KAJ3224502.1"/>
    <property type="molecule type" value="Genomic_DNA"/>
</dbReference>
<dbReference type="GO" id="GO:0098855">
    <property type="term" value="C:HCN channel complex"/>
    <property type="evidence" value="ECO:0007669"/>
    <property type="project" value="TreeGrafter"/>
</dbReference>
<dbReference type="Pfam" id="PF00027">
    <property type="entry name" value="cNMP_binding"/>
    <property type="match status" value="1"/>
</dbReference>
<gene>
    <name evidence="3" type="primary">HCN1_2</name>
    <name evidence="3" type="ORF">HK099_008370</name>
</gene>
<dbReference type="GO" id="GO:0005249">
    <property type="term" value="F:voltage-gated potassium channel activity"/>
    <property type="evidence" value="ECO:0007669"/>
    <property type="project" value="TreeGrafter"/>
</dbReference>
<dbReference type="PROSITE" id="PS50042">
    <property type="entry name" value="CNMP_BINDING_3"/>
    <property type="match status" value="1"/>
</dbReference>
<dbReference type="SMART" id="SM00100">
    <property type="entry name" value="cNMP"/>
    <property type="match status" value="1"/>
</dbReference>
<evidence type="ECO:0000313" key="3">
    <source>
        <dbReference type="EMBL" id="KAJ3224502.1"/>
    </source>
</evidence>
<dbReference type="Proteomes" id="UP001211065">
    <property type="component" value="Unassembled WGS sequence"/>
</dbReference>
<keyword evidence="1" id="KW-1133">Transmembrane helix</keyword>
<reference evidence="3" key="1">
    <citation type="submission" date="2020-05" db="EMBL/GenBank/DDBJ databases">
        <title>Phylogenomic resolution of chytrid fungi.</title>
        <authorList>
            <person name="Stajich J.E."/>
            <person name="Amses K."/>
            <person name="Simmons R."/>
            <person name="Seto K."/>
            <person name="Myers J."/>
            <person name="Bonds A."/>
            <person name="Quandt C.A."/>
            <person name="Barry K."/>
            <person name="Liu P."/>
            <person name="Grigoriev I."/>
            <person name="Longcore J.E."/>
            <person name="James T.Y."/>
        </authorList>
    </citation>
    <scope>NUCLEOTIDE SEQUENCE</scope>
    <source>
        <strain evidence="3">JEL0476</strain>
    </source>
</reference>
<dbReference type="GO" id="GO:0035725">
    <property type="term" value="P:sodium ion transmembrane transport"/>
    <property type="evidence" value="ECO:0007669"/>
    <property type="project" value="TreeGrafter"/>
</dbReference>
<comment type="caution">
    <text evidence="3">The sequence shown here is derived from an EMBL/GenBank/DDBJ whole genome shotgun (WGS) entry which is preliminary data.</text>
</comment>
<proteinExistence type="predicted"/>
<sequence>MPNPALYANNERLLNNKSRNSLGALSKGQAPVLPLHTKVIIQEHLMQKMEKLKEGLIQKEIETINRMIKKNIIVDAANLPSTSGNNSYCSLENAHVAEDNLFSVGSNIINSKIYDDKEDCHSQSDAKENIEEKVKETVNNRTDSKNLDIKENATCSLIFNPKRNLKFARFEKATNFEAYKISESMTIAFTLNLLIKIFTYNNRKVEADSSTEPYLDTSLKEQKEPHCLKNHESKGKNKFLWLFLGKIISFLTLYEIFIIFPWKKIFSEYHIVDMEENDCRTLLSLQFIGDYAVWKYIPTERDVWGQYTWSFWASIANTFPISPTPRAIDESDQWLQVILCIGGMLMFGLVIGGISEASMNEKGPIYQYNEKITQIKEYIKIHRLPEDLSSKVEKYFEFKYKKIFFDEMTIVNNLNPTLKNLVTMASKELLIKKIPFLVRNTGDGFDKVFMYCIAESLEDVIFIPDEIIFQEGDPVADCMYFIVDGNYDETRVLLNFIVGNLEVIRDNKAVTSLGEGDFFGEIALLFGTPRNATVVAREHCHLYKLGYDDFALIIKAFPDILSVIEKTCEERKKFYCSNS</sequence>
<keyword evidence="4" id="KW-1185">Reference proteome</keyword>
<evidence type="ECO:0000256" key="1">
    <source>
        <dbReference type="SAM" id="Phobius"/>
    </source>
</evidence>
<accession>A0AAD5U4R5</accession>
<keyword evidence="1" id="KW-0812">Transmembrane</keyword>
<dbReference type="CDD" id="cd00038">
    <property type="entry name" value="CAP_ED"/>
    <property type="match status" value="1"/>
</dbReference>
<dbReference type="Gene3D" id="1.10.287.630">
    <property type="entry name" value="Helix hairpin bin"/>
    <property type="match status" value="1"/>
</dbReference>
<dbReference type="PANTHER" id="PTHR45689:SF5">
    <property type="entry name" value="I[[H]] CHANNEL, ISOFORM E"/>
    <property type="match status" value="1"/>
</dbReference>
<dbReference type="Gene3D" id="2.60.120.10">
    <property type="entry name" value="Jelly Rolls"/>
    <property type="match status" value="1"/>
</dbReference>
<evidence type="ECO:0000313" key="4">
    <source>
        <dbReference type="Proteomes" id="UP001211065"/>
    </source>
</evidence>